<dbReference type="PaxDb" id="6239-F44D12.8a"/>
<accession>Q20395</accession>
<dbReference type="CTD" id="177864"/>
<sequence length="447" mass="49776">MKSTTNLPIRQNDDNRRRKEGKSQNRRGGPKSKPQPTIVPPRKTPSPSTVTPLPTVIALPAVSTPSPAQANLLKDPTATSPNVPGRERKAIRRKVTKEKVEKDPPKTTVRKKKNQVNQSLSAENTNAKTSSDNDERAGSKNDKPKKKNSHTSSDSRRRRSSAEIPSSGSKEDEKSGQKFNKDLAKNFFKHVQSQRAQKRSDDARLERMPESSQLNASARAMRKKKTNAPKTSLDSDLFKPNGEPVWVVPERAPGDCEKNDEGVPITNPELVAALAEDNIEIDEKSWFDHIGDYMSCAMPRGVTLPENHTFDSLAPRDKLEANSDFVSQETVAYNTVKNLVELSEDAIKRFSMKRDGIDDRARPTVTQDTTVETTIETTMPLPPVKALSTDTISTTPGKAISFHMKNVVCLSYDRNHPIQSIRKFRKKMSSKGVMEQSTQPKDSTKEL</sequence>
<dbReference type="OrthoDB" id="5832996at2759"/>
<dbReference type="UCSC" id="F44D12.8">
    <property type="organism name" value="c. elegans"/>
</dbReference>
<feature type="compositionally biased region" description="Basic and acidic residues" evidence="1">
    <location>
        <begin position="169"/>
        <end position="184"/>
    </location>
</feature>
<dbReference type="AlphaFoldDB" id="Q20395"/>
<dbReference type="FunCoup" id="Q20395">
    <property type="interactions" value="2"/>
</dbReference>
<gene>
    <name evidence="2" type="ORF">CELE_F44D12.8</name>
    <name evidence="2 4" type="ORF">F44D12.8</name>
</gene>
<dbReference type="PANTHER" id="PTHR37444:SF1">
    <property type="entry name" value="HUN DOMAIN-CONTAINING PROTEIN-RELATED"/>
    <property type="match status" value="1"/>
</dbReference>
<dbReference type="AGR" id="WB:WBGene00009685"/>
<feature type="compositionally biased region" description="Basic and acidic residues" evidence="1">
    <location>
        <begin position="11"/>
        <end position="23"/>
    </location>
</feature>
<dbReference type="OMA" id="NTICVLY"/>
<feature type="compositionally biased region" description="Basic and acidic residues" evidence="1">
    <location>
        <begin position="131"/>
        <end position="142"/>
    </location>
</feature>
<feature type="compositionally biased region" description="Polar residues" evidence="1">
    <location>
        <begin position="115"/>
        <end position="130"/>
    </location>
</feature>
<evidence type="ECO:0000313" key="2">
    <source>
        <dbReference type="EMBL" id="CAA92604.1"/>
    </source>
</evidence>
<dbReference type="eggNOG" id="ENOG502TGTJ">
    <property type="taxonomic scope" value="Eukaryota"/>
</dbReference>
<dbReference type="KEGG" id="cel:CELE_F44D12.8"/>
<evidence type="ECO:0000313" key="3">
    <source>
        <dbReference type="Proteomes" id="UP000001940"/>
    </source>
</evidence>
<dbReference type="RefSeq" id="NP_001255453.1">
    <property type="nucleotide sequence ID" value="NM_001268524.1"/>
</dbReference>
<dbReference type="ExpressionAtlas" id="Q20395">
    <property type="expression patterns" value="baseline and differential"/>
</dbReference>
<proteinExistence type="predicted"/>
<keyword evidence="3" id="KW-1185">Reference proteome</keyword>
<reference evidence="2 3" key="1">
    <citation type="journal article" date="1998" name="Science">
        <title>Genome sequence of the nematode C. elegans: a platform for investigating biology.</title>
        <authorList>
            <consortium name="The C. elegans sequencing consortium"/>
            <person name="Sulson J.E."/>
            <person name="Waterston R."/>
        </authorList>
    </citation>
    <scope>NUCLEOTIDE SEQUENCE [LARGE SCALE GENOMIC DNA]</scope>
    <source>
        <strain evidence="2 3">Bristol N2</strain>
    </source>
</reference>
<dbReference type="PIR" id="T22163">
    <property type="entry name" value="T22163"/>
</dbReference>
<feature type="compositionally biased region" description="Low complexity" evidence="1">
    <location>
        <begin position="45"/>
        <end position="56"/>
    </location>
</feature>
<evidence type="ECO:0000256" key="1">
    <source>
        <dbReference type="SAM" id="MobiDB-lite"/>
    </source>
</evidence>
<organism evidence="2 3">
    <name type="scientific">Caenorhabditis elegans</name>
    <dbReference type="NCBI Taxonomy" id="6239"/>
    <lineage>
        <taxon>Eukaryota</taxon>
        <taxon>Metazoa</taxon>
        <taxon>Ecdysozoa</taxon>
        <taxon>Nematoda</taxon>
        <taxon>Chromadorea</taxon>
        <taxon>Rhabditida</taxon>
        <taxon>Rhabditina</taxon>
        <taxon>Rhabditomorpha</taxon>
        <taxon>Rhabditoidea</taxon>
        <taxon>Rhabditidae</taxon>
        <taxon>Peloderinae</taxon>
        <taxon>Caenorhabditis</taxon>
    </lineage>
</organism>
<protein>
    <submittedName>
        <fullName evidence="2">PHD-type domain-containing protein</fullName>
    </submittedName>
</protein>
<name>Q20395_CAEEL</name>
<dbReference type="Bgee" id="WBGene00009685">
    <property type="expression patterns" value="Expressed in larva and 1 other cell type or tissue"/>
</dbReference>
<dbReference type="InParanoid" id="Q20395"/>
<dbReference type="PhylomeDB" id="Q20395"/>
<feature type="region of interest" description="Disordered" evidence="1">
    <location>
        <begin position="426"/>
        <end position="447"/>
    </location>
</feature>
<dbReference type="Proteomes" id="UP000001940">
    <property type="component" value="Chromosome IV"/>
</dbReference>
<evidence type="ECO:0000313" key="4">
    <source>
        <dbReference type="WormBase" id="F44D12.8a"/>
    </source>
</evidence>
<dbReference type="GeneID" id="177864"/>
<dbReference type="STRING" id="6239.F44D12.8a.1"/>
<dbReference type="WormBase" id="F44D12.8a">
    <property type="protein sequence ID" value="CE03331"/>
    <property type="gene ID" value="WBGene00009685"/>
</dbReference>
<dbReference type="PANTHER" id="PTHR37444">
    <property type="entry name" value="PROTEIN CBG24900-RELATED"/>
    <property type="match status" value="1"/>
</dbReference>
<feature type="compositionally biased region" description="Basic and acidic residues" evidence="1">
    <location>
        <begin position="198"/>
        <end position="209"/>
    </location>
</feature>
<dbReference type="EMBL" id="BX284604">
    <property type="protein sequence ID" value="CAA92604.1"/>
    <property type="molecule type" value="Genomic_DNA"/>
</dbReference>
<feature type="region of interest" description="Disordered" evidence="1">
    <location>
        <begin position="1"/>
        <end position="238"/>
    </location>
</feature>